<dbReference type="Pfam" id="PF01185">
    <property type="entry name" value="Hydrophobin"/>
    <property type="match status" value="1"/>
</dbReference>
<evidence type="ECO:0000256" key="3">
    <source>
        <dbReference type="ARBA" id="ARBA00022512"/>
    </source>
</evidence>
<dbReference type="EMBL" id="KL142385">
    <property type="protein sequence ID" value="KDR73608.1"/>
    <property type="molecule type" value="Genomic_DNA"/>
</dbReference>
<dbReference type="OrthoDB" id="4225815at2759"/>
<feature type="chain" id="PRO_5013987531" description="Hydrophobin" evidence="6">
    <location>
        <begin position="19"/>
        <end position="99"/>
    </location>
</feature>
<dbReference type="SMART" id="SM00075">
    <property type="entry name" value="HYDRO"/>
    <property type="match status" value="1"/>
</dbReference>
<dbReference type="InterPro" id="IPR001338">
    <property type="entry name" value="Class_I_Hydrophobin"/>
</dbReference>
<comment type="subcellular location">
    <subcellularLocation>
        <location evidence="1 6">Secreted</location>
        <location evidence="1 6">Cell wall</location>
    </subcellularLocation>
</comment>
<dbReference type="CDD" id="cd23507">
    <property type="entry name" value="hydrophobin_I"/>
    <property type="match status" value="1"/>
</dbReference>
<keyword evidence="6" id="KW-0732">Signal</keyword>
<dbReference type="GO" id="GO:0005199">
    <property type="term" value="F:structural constituent of cell wall"/>
    <property type="evidence" value="ECO:0007669"/>
    <property type="project" value="InterPro"/>
</dbReference>
<evidence type="ECO:0000256" key="2">
    <source>
        <dbReference type="ARBA" id="ARBA00010446"/>
    </source>
</evidence>
<evidence type="ECO:0000256" key="1">
    <source>
        <dbReference type="ARBA" id="ARBA00004191"/>
    </source>
</evidence>
<accession>A0A067T3L0</accession>
<dbReference type="Proteomes" id="UP000027222">
    <property type="component" value="Unassembled WGS sequence"/>
</dbReference>
<keyword evidence="5 6" id="KW-1015">Disulfide bond</keyword>
<dbReference type="GO" id="GO:0009277">
    <property type="term" value="C:fungal-type cell wall"/>
    <property type="evidence" value="ECO:0007669"/>
    <property type="project" value="InterPro"/>
</dbReference>
<organism evidence="7 8">
    <name type="scientific">Galerina marginata (strain CBS 339.88)</name>
    <dbReference type="NCBI Taxonomy" id="685588"/>
    <lineage>
        <taxon>Eukaryota</taxon>
        <taxon>Fungi</taxon>
        <taxon>Dikarya</taxon>
        <taxon>Basidiomycota</taxon>
        <taxon>Agaricomycotina</taxon>
        <taxon>Agaricomycetes</taxon>
        <taxon>Agaricomycetidae</taxon>
        <taxon>Agaricales</taxon>
        <taxon>Agaricineae</taxon>
        <taxon>Strophariaceae</taxon>
        <taxon>Galerina</taxon>
    </lineage>
</organism>
<comment type="similarity">
    <text evidence="2 6">Belongs to the fungal hydrophobin family.</text>
</comment>
<dbReference type="HOGENOM" id="CLU_105134_2_0_1"/>
<protein>
    <recommendedName>
        <fullName evidence="6">Hydrophobin</fullName>
    </recommendedName>
</protein>
<dbReference type="AlphaFoldDB" id="A0A067T3L0"/>
<keyword evidence="3 6" id="KW-0134">Cell wall</keyword>
<gene>
    <name evidence="7" type="ORF">GALMADRAFT_228052</name>
</gene>
<evidence type="ECO:0000256" key="6">
    <source>
        <dbReference type="RuleBase" id="RU365009"/>
    </source>
</evidence>
<dbReference type="STRING" id="685588.A0A067T3L0"/>
<evidence type="ECO:0000313" key="7">
    <source>
        <dbReference type="EMBL" id="KDR73608.1"/>
    </source>
</evidence>
<keyword evidence="8" id="KW-1185">Reference proteome</keyword>
<reference evidence="8" key="1">
    <citation type="journal article" date="2014" name="Proc. Natl. Acad. Sci. U.S.A.">
        <title>Extensive sampling of basidiomycete genomes demonstrates inadequacy of the white-rot/brown-rot paradigm for wood decay fungi.</title>
        <authorList>
            <person name="Riley R."/>
            <person name="Salamov A.A."/>
            <person name="Brown D.W."/>
            <person name="Nagy L.G."/>
            <person name="Floudas D."/>
            <person name="Held B.W."/>
            <person name="Levasseur A."/>
            <person name="Lombard V."/>
            <person name="Morin E."/>
            <person name="Otillar R."/>
            <person name="Lindquist E.A."/>
            <person name="Sun H."/>
            <person name="LaButti K.M."/>
            <person name="Schmutz J."/>
            <person name="Jabbour D."/>
            <person name="Luo H."/>
            <person name="Baker S.E."/>
            <person name="Pisabarro A.G."/>
            <person name="Walton J.D."/>
            <person name="Blanchette R.A."/>
            <person name="Henrissat B."/>
            <person name="Martin F."/>
            <person name="Cullen D."/>
            <person name="Hibbett D.S."/>
            <person name="Grigoriev I.V."/>
        </authorList>
    </citation>
    <scope>NUCLEOTIDE SEQUENCE [LARGE SCALE GENOMIC DNA]</scope>
    <source>
        <strain evidence="8">CBS 339.88</strain>
    </source>
</reference>
<sequence length="99" mass="9962">MFAFKSLIVLALPILVTATPLTTRTDPGQNCNNGSLQCCNETTASSGLLGILGGNGLLGLGCSPIIGVLTGTSCPQQTACCTGTTFNGLINIGCTNINL</sequence>
<feature type="signal peptide" evidence="6">
    <location>
        <begin position="1"/>
        <end position="18"/>
    </location>
</feature>
<evidence type="ECO:0000256" key="4">
    <source>
        <dbReference type="ARBA" id="ARBA00022525"/>
    </source>
</evidence>
<evidence type="ECO:0000256" key="5">
    <source>
        <dbReference type="ARBA" id="ARBA00023157"/>
    </source>
</evidence>
<evidence type="ECO:0000313" key="8">
    <source>
        <dbReference type="Proteomes" id="UP000027222"/>
    </source>
</evidence>
<keyword evidence="4 6" id="KW-0964">Secreted</keyword>
<proteinExistence type="inferred from homology"/>
<name>A0A067T3L0_GALM3</name>